<dbReference type="InterPro" id="IPR050525">
    <property type="entry name" value="ECM_Assembly_Org"/>
</dbReference>
<keyword evidence="2" id="KW-1185">Reference proteome</keyword>
<dbReference type="SUPFAM" id="SSF53300">
    <property type="entry name" value="vWA-like"/>
    <property type="match status" value="1"/>
</dbReference>
<dbReference type="PROSITE" id="PS50234">
    <property type="entry name" value="VWFA"/>
    <property type="match status" value="1"/>
</dbReference>
<evidence type="ECO:0000313" key="1">
    <source>
        <dbReference type="EMBL" id="CAH1781880.1"/>
    </source>
</evidence>
<evidence type="ECO:0000313" key="2">
    <source>
        <dbReference type="Proteomes" id="UP000749559"/>
    </source>
</evidence>
<sequence>MFNTKMKAHVVGQIGALAVICGILLKGSMGQAVNPIVVPAPSGCEPIDLMIVLDTSCSIAPQDKITIREWILYLVSGFNIGQGPMQTRVAVIAYDKGYRHTMFLYEATSLDVTLQRISQMGLKQTGCRTRTDTALQVAREIYFTPNEGARPGVAKRLVLISDGTTRPFDKKSETLRQADELRKMGVRIVVMSLVNSYKPESDIEKEIEFNQITGGRGFNIIDTNNFGSLLGPQGPLPSLINAICAREDGAGNTVNPAGVTTTQAPIITNPPVIITTQAPFITNPPATTINPFQTTTVRGDPHVSCVLPSGDRICFDAYGDPGKTYLFFDDKLSRTKVLATFVSVEASTSSKDLLFVDTVYIQSQSINIIATISGTSILDHETGRETKLSWLKSHTSKHTFGNVKAEIENRYLWIESPEFGRVAVMKYNNHLDFDLAYDKSVVAGGFVGDICSSAFTKASMPTNKPLKFNSKHFFTGNHEIKNGVLTANGVSVDLTMRKGCYKPVSDTSKEGINRILEDYLTDDDDLEIMFQAI</sequence>
<dbReference type="EMBL" id="CAIIXF020000004">
    <property type="protein sequence ID" value="CAH1781880.1"/>
    <property type="molecule type" value="Genomic_DNA"/>
</dbReference>
<dbReference type="PANTHER" id="PTHR24020">
    <property type="entry name" value="COLLAGEN ALPHA"/>
    <property type="match status" value="1"/>
</dbReference>
<name>A0A8J1UZJ3_OWEFU</name>
<organism evidence="1 2">
    <name type="scientific">Owenia fusiformis</name>
    <name type="common">Polychaete worm</name>
    <dbReference type="NCBI Taxonomy" id="6347"/>
    <lineage>
        <taxon>Eukaryota</taxon>
        <taxon>Metazoa</taxon>
        <taxon>Spiralia</taxon>
        <taxon>Lophotrochozoa</taxon>
        <taxon>Annelida</taxon>
        <taxon>Polychaeta</taxon>
        <taxon>Sedentaria</taxon>
        <taxon>Canalipalpata</taxon>
        <taxon>Sabellida</taxon>
        <taxon>Oweniida</taxon>
        <taxon>Oweniidae</taxon>
        <taxon>Owenia</taxon>
    </lineage>
</organism>
<proteinExistence type="predicted"/>
<dbReference type="SMART" id="SM00327">
    <property type="entry name" value="VWA"/>
    <property type="match status" value="1"/>
</dbReference>
<gene>
    <name evidence="1" type="ORF">OFUS_LOCUS8390</name>
</gene>
<reference evidence="1" key="1">
    <citation type="submission" date="2022-03" db="EMBL/GenBank/DDBJ databases">
        <authorList>
            <person name="Martin C."/>
        </authorList>
    </citation>
    <scope>NUCLEOTIDE SEQUENCE</scope>
</reference>
<accession>A0A8J1UZJ3</accession>
<dbReference type="PANTHER" id="PTHR24020:SF84">
    <property type="entry name" value="VWFA DOMAIN-CONTAINING PROTEIN"/>
    <property type="match status" value="1"/>
</dbReference>
<comment type="caution">
    <text evidence="1">The sequence shown here is derived from an EMBL/GenBank/DDBJ whole genome shotgun (WGS) entry which is preliminary data.</text>
</comment>
<dbReference type="OrthoDB" id="6132182at2759"/>
<protein>
    <submittedName>
        <fullName evidence="1">Uncharacterized protein</fullName>
    </submittedName>
</protein>
<dbReference type="InterPro" id="IPR002035">
    <property type="entry name" value="VWF_A"/>
</dbReference>
<dbReference type="Gene3D" id="3.40.50.410">
    <property type="entry name" value="von Willebrand factor, type A domain"/>
    <property type="match status" value="1"/>
</dbReference>
<dbReference type="AlphaFoldDB" id="A0A8J1UZJ3"/>
<dbReference type="InterPro" id="IPR036465">
    <property type="entry name" value="vWFA_dom_sf"/>
</dbReference>
<dbReference type="Pfam" id="PF00092">
    <property type="entry name" value="VWA"/>
    <property type="match status" value="1"/>
</dbReference>
<dbReference type="Proteomes" id="UP000749559">
    <property type="component" value="Unassembled WGS sequence"/>
</dbReference>